<reference evidence="2 4" key="1">
    <citation type="submission" date="2015-09" db="EMBL/GenBank/DDBJ databases">
        <authorList>
            <consortium name="Pathogen Informatics"/>
        </authorList>
    </citation>
    <scope>NUCLEOTIDE SEQUENCE [LARGE SCALE GENOMIC DNA]</scope>
    <source>
        <strain evidence="2 4">2789STDY5608822</strain>
    </source>
</reference>
<dbReference type="AlphaFoldDB" id="A0A174JTZ7"/>
<dbReference type="InterPro" id="IPR007345">
    <property type="entry name" value="Polysacch_pyruvyl_Trfase"/>
</dbReference>
<evidence type="ECO:0000313" key="2">
    <source>
        <dbReference type="EMBL" id="CUP00635.1"/>
    </source>
</evidence>
<proteinExistence type="predicted"/>
<sequence length="383" mass="44729">MRIGIVTFWQSGDNYGQQLQCWALQRYLKGIGHEPFLIRYLYKEPLWRKCLKLMAKTVLVYPLLRWWRHREVRRMEAVNRVKNKERRFEEFRKSHIYQTQRIYGSLKELRKDPPTADLYITGSDQVWHPVLLRRKDDRAYWLDFGSDRIRRIAYAASFGSDQCPLRLQAELTARLSRFDILSVREESGVAICQAVGKEAVHVLDPTLLLAKEEYLSLSRDIPPSPSPYIFIYSINISSNEEICWPELRGFTEREGLSLVVTPASGYLPGRELFQGVEYRYATIPEWLSLIRHSGLVVTTSFHGVAFCILFHKPFVYFPLSGTHAKGNSRVLNMLSKLSLSDNVWKAPGDFERIYHLPIDWDKIEESLAPLRERSVTFLREALK</sequence>
<keyword evidence="2" id="KW-0808">Transferase</keyword>
<name>A0A174JTZ7_PARDI</name>
<evidence type="ECO:0000313" key="4">
    <source>
        <dbReference type="Proteomes" id="UP000095455"/>
    </source>
</evidence>
<dbReference type="Proteomes" id="UP000095455">
    <property type="component" value="Unassembled WGS sequence"/>
</dbReference>
<dbReference type="EMBL" id="CYYK01000015">
    <property type="protein sequence ID" value="CUP00635.1"/>
    <property type="molecule type" value="Genomic_DNA"/>
</dbReference>
<dbReference type="Proteomes" id="UP000441609">
    <property type="component" value="Unassembled WGS sequence"/>
</dbReference>
<protein>
    <submittedName>
        <fullName evidence="2">Polysaccharide pyruvyl transferase</fullName>
    </submittedName>
</protein>
<organism evidence="2 4">
    <name type="scientific">Parabacteroides distasonis</name>
    <dbReference type="NCBI Taxonomy" id="823"/>
    <lineage>
        <taxon>Bacteria</taxon>
        <taxon>Pseudomonadati</taxon>
        <taxon>Bacteroidota</taxon>
        <taxon>Bacteroidia</taxon>
        <taxon>Bacteroidales</taxon>
        <taxon>Tannerellaceae</taxon>
        <taxon>Parabacteroides</taxon>
    </lineage>
</organism>
<evidence type="ECO:0000259" key="1">
    <source>
        <dbReference type="Pfam" id="PF04230"/>
    </source>
</evidence>
<dbReference type="Pfam" id="PF04230">
    <property type="entry name" value="PS_pyruv_trans"/>
    <property type="match status" value="1"/>
</dbReference>
<evidence type="ECO:0000313" key="5">
    <source>
        <dbReference type="Proteomes" id="UP000441609"/>
    </source>
</evidence>
<reference evidence="3 5" key="2">
    <citation type="journal article" date="2019" name="Nat. Med.">
        <title>A library of human gut bacterial isolates paired with longitudinal multiomics data enables mechanistic microbiome research.</title>
        <authorList>
            <person name="Poyet M."/>
            <person name="Groussin M."/>
            <person name="Gibbons S.M."/>
            <person name="Avila-Pacheco J."/>
            <person name="Jiang X."/>
            <person name="Kearney S.M."/>
            <person name="Perrotta A.R."/>
            <person name="Berdy B."/>
            <person name="Zhao S."/>
            <person name="Lieberman T.D."/>
            <person name="Swanson P.K."/>
            <person name="Smith M."/>
            <person name="Roesemann S."/>
            <person name="Alexander J.E."/>
            <person name="Rich S.A."/>
            <person name="Livny J."/>
            <person name="Vlamakis H."/>
            <person name="Clish C."/>
            <person name="Bullock K."/>
            <person name="Deik A."/>
            <person name="Scott J."/>
            <person name="Pierce K.A."/>
            <person name="Xavier R.J."/>
            <person name="Alm E.J."/>
        </authorList>
    </citation>
    <scope>NUCLEOTIDE SEQUENCE [LARGE SCALE GENOMIC DNA]</scope>
    <source>
        <strain evidence="3 5">BIOML-A20</strain>
    </source>
</reference>
<feature type="domain" description="Polysaccharide pyruvyl transferase" evidence="1">
    <location>
        <begin position="14"/>
        <end position="318"/>
    </location>
</feature>
<dbReference type="OrthoDB" id="9799278at2"/>
<dbReference type="EMBL" id="WKMO01000008">
    <property type="protein sequence ID" value="MSB73699.1"/>
    <property type="molecule type" value="Genomic_DNA"/>
</dbReference>
<dbReference type="RefSeq" id="WP_005861884.1">
    <property type="nucleotide sequence ID" value="NZ_BAABYH010000001.1"/>
</dbReference>
<accession>A0A174JTZ7</accession>
<gene>
    <name evidence="2" type="ORF">ERS852380_03693</name>
    <name evidence="3" type="ORF">GKD70_10455</name>
</gene>
<dbReference type="GO" id="GO:0016740">
    <property type="term" value="F:transferase activity"/>
    <property type="evidence" value="ECO:0007669"/>
    <property type="project" value="UniProtKB-KW"/>
</dbReference>
<comment type="caution">
    <text evidence="2">The sequence shown here is derived from an EMBL/GenBank/DDBJ whole genome shotgun (WGS) entry which is preliminary data.</text>
</comment>
<evidence type="ECO:0000313" key="3">
    <source>
        <dbReference type="EMBL" id="MSB73699.1"/>
    </source>
</evidence>